<keyword evidence="5 8" id="KW-0812">Transmembrane</keyword>
<dbReference type="PANTHER" id="PTHR30472:SF19">
    <property type="entry name" value="PETROBACTIN IMPORT SYSTEM PERMEASE PROTEIN YCLO"/>
    <property type="match status" value="1"/>
</dbReference>
<protein>
    <submittedName>
        <fullName evidence="9">Enterobactin ABC transporter permease</fullName>
    </submittedName>
    <submittedName>
        <fullName evidence="10">Iron complex transport system permease protein</fullName>
    </submittedName>
</protein>
<comment type="subcellular location">
    <subcellularLocation>
        <location evidence="1">Cell membrane</location>
        <topology evidence="1">Multi-pass membrane protein</topology>
    </subcellularLocation>
</comment>
<evidence type="ECO:0000256" key="7">
    <source>
        <dbReference type="ARBA" id="ARBA00023136"/>
    </source>
</evidence>
<feature type="transmembrane region" description="Helical" evidence="8">
    <location>
        <begin position="230"/>
        <end position="260"/>
    </location>
</feature>
<dbReference type="AlphaFoldDB" id="A0A511SY34"/>
<feature type="transmembrane region" description="Helical" evidence="8">
    <location>
        <begin position="304"/>
        <end position="322"/>
    </location>
</feature>
<name>A0A511SY34_MYXFU</name>
<dbReference type="EMBL" id="FOIB01000002">
    <property type="protein sequence ID" value="SET50945.1"/>
    <property type="molecule type" value="Genomic_DNA"/>
</dbReference>
<keyword evidence="11" id="KW-1185">Reference proteome</keyword>
<dbReference type="Gene3D" id="1.10.3470.10">
    <property type="entry name" value="ABC transporter involved in vitamin B12 uptake, BtuC"/>
    <property type="match status" value="1"/>
</dbReference>
<reference evidence="9 12" key="2">
    <citation type="submission" date="2019-07" db="EMBL/GenBank/DDBJ databases">
        <title>Whole genome shotgun sequence of Myxococcus fulvus NBRC 100333.</title>
        <authorList>
            <person name="Hosoyama A."/>
            <person name="Uohara A."/>
            <person name="Ohji S."/>
            <person name="Ichikawa N."/>
        </authorList>
    </citation>
    <scope>NUCLEOTIDE SEQUENCE [LARGE SCALE GENOMIC DNA]</scope>
    <source>
        <strain evidence="9 12">NBRC 100333</strain>
    </source>
</reference>
<evidence type="ECO:0000313" key="10">
    <source>
        <dbReference type="EMBL" id="SET50945.1"/>
    </source>
</evidence>
<evidence type="ECO:0000256" key="5">
    <source>
        <dbReference type="ARBA" id="ARBA00022692"/>
    </source>
</evidence>
<evidence type="ECO:0000256" key="8">
    <source>
        <dbReference type="SAM" id="Phobius"/>
    </source>
</evidence>
<dbReference type="Proteomes" id="UP000321514">
    <property type="component" value="Unassembled WGS sequence"/>
</dbReference>
<keyword evidence="6 8" id="KW-1133">Transmembrane helix</keyword>
<proteinExistence type="inferred from homology"/>
<sequence>MSVESLVVARRPERTLFILGGVMVGVAVLFLLFGASGQWDFVLPFRGRKLATALLVGYAIAVSTVLFQTVSGNRVLTPAILGFDNLYVFIQTCLLYFLGSGKAASLDPRLQFGVEVLIMVAFSAVLFWGLFGGGGRSLHLVLLTGVVLGVLFRSLASFLQRLIDPNEFIFLQDRFFASFNNPDQELLVVAFVLTLGVSVVGLRMLKTFDVLVLGRETAINLGVDHQRTAAIILVLVAILVSVSSALVGPVTFFGLLVSNLAHTLVRTYRHALVLPAAALIAGVCLVAGQFVLEQVFQFNTSPRVIIDFVGGLVFIGMLMRRAPV</sequence>
<dbReference type="GO" id="GO:0033214">
    <property type="term" value="P:siderophore-iron import into cell"/>
    <property type="evidence" value="ECO:0007669"/>
    <property type="project" value="TreeGrafter"/>
</dbReference>
<evidence type="ECO:0000313" key="11">
    <source>
        <dbReference type="Proteomes" id="UP000183760"/>
    </source>
</evidence>
<reference evidence="10 11" key="1">
    <citation type="submission" date="2016-10" db="EMBL/GenBank/DDBJ databases">
        <authorList>
            <person name="Varghese N."/>
            <person name="Submissions S."/>
        </authorList>
    </citation>
    <scope>NUCLEOTIDE SEQUENCE [LARGE SCALE GENOMIC DNA]</scope>
    <source>
        <strain evidence="10 11">DSM 16525</strain>
    </source>
</reference>
<evidence type="ECO:0000313" key="12">
    <source>
        <dbReference type="Proteomes" id="UP000321514"/>
    </source>
</evidence>
<dbReference type="RefSeq" id="WP_245772202.1">
    <property type="nucleotide sequence ID" value="NZ_BJXR01000015.1"/>
</dbReference>
<comment type="caution">
    <text evidence="9">The sequence shown here is derived from an EMBL/GenBank/DDBJ whole genome shotgun (WGS) entry which is preliminary data.</text>
</comment>
<evidence type="ECO:0000313" key="9">
    <source>
        <dbReference type="EMBL" id="GEN06362.1"/>
    </source>
</evidence>
<feature type="transmembrane region" description="Helical" evidence="8">
    <location>
        <begin position="137"/>
        <end position="156"/>
    </location>
</feature>
<feature type="transmembrane region" description="Helical" evidence="8">
    <location>
        <begin position="76"/>
        <end position="98"/>
    </location>
</feature>
<feature type="transmembrane region" description="Helical" evidence="8">
    <location>
        <begin position="16"/>
        <end position="38"/>
    </location>
</feature>
<feature type="transmembrane region" description="Helical" evidence="8">
    <location>
        <begin position="110"/>
        <end position="131"/>
    </location>
</feature>
<accession>A0A511SY34</accession>
<comment type="similarity">
    <text evidence="2">Belongs to the binding-protein-dependent transport system permease family. FecCD subfamily.</text>
</comment>
<dbReference type="InterPro" id="IPR000522">
    <property type="entry name" value="ABC_transptr_permease_BtuC"/>
</dbReference>
<organism evidence="9 12">
    <name type="scientific">Myxococcus fulvus</name>
    <dbReference type="NCBI Taxonomy" id="33"/>
    <lineage>
        <taxon>Bacteria</taxon>
        <taxon>Pseudomonadati</taxon>
        <taxon>Myxococcota</taxon>
        <taxon>Myxococcia</taxon>
        <taxon>Myxococcales</taxon>
        <taxon>Cystobacterineae</taxon>
        <taxon>Myxococcaceae</taxon>
        <taxon>Myxococcus</taxon>
    </lineage>
</organism>
<feature type="transmembrane region" description="Helical" evidence="8">
    <location>
        <begin position="50"/>
        <end position="70"/>
    </location>
</feature>
<dbReference type="Pfam" id="PF01032">
    <property type="entry name" value="FecCD"/>
    <property type="match status" value="1"/>
</dbReference>
<dbReference type="GO" id="GO:0022857">
    <property type="term" value="F:transmembrane transporter activity"/>
    <property type="evidence" value="ECO:0007669"/>
    <property type="project" value="InterPro"/>
</dbReference>
<keyword evidence="7 8" id="KW-0472">Membrane</keyword>
<dbReference type="PANTHER" id="PTHR30472">
    <property type="entry name" value="FERRIC ENTEROBACTIN TRANSPORT SYSTEM PERMEASE PROTEIN"/>
    <property type="match status" value="1"/>
</dbReference>
<feature type="transmembrane region" description="Helical" evidence="8">
    <location>
        <begin position="272"/>
        <end position="292"/>
    </location>
</feature>
<keyword evidence="3" id="KW-0813">Transport</keyword>
<dbReference type="GO" id="GO:0005886">
    <property type="term" value="C:plasma membrane"/>
    <property type="evidence" value="ECO:0007669"/>
    <property type="project" value="UniProtKB-SubCell"/>
</dbReference>
<evidence type="ECO:0000256" key="6">
    <source>
        <dbReference type="ARBA" id="ARBA00022989"/>
    </source>
</evidence>
<evidence type="ECO:0000256" key="3">
    <source>
        <dbReference type="ARBA" id="ARBA00022448"/>
    </source>
</evidence>
<dbReference type="InterPro" id="IPR037294">
    <property type="entry name" value="ABC_BtuC-like"/>
</dbReference>
<evidence type="ECO:0000256" key="1">
    <source>
        <dbReference type="ARBA" id="ARBA00004651"/>
    </source>
</evidence>
<gene>
    <name evidence="9" type="ORF">MFU01_13990</name>
    <name evidence="10" type="ORF">SAMN05443572_102526</name>
</gene>
<dbReference type="STRING" id="1334629.MFUL124B02_33910"/>
<keyword evidence="4" id="KW-1003">Cell membrane</keyword>
<evidence type="ECO:0000256" key="2">
    <source>
        <dbReference type="ARBA" id="ARBA00007935"/>
    </source>
</evidence>
<feature type="transmembrane region" description="Helical" evidence="8">
    <location>
        <begin position="186"/>
        <end position="205"/>
    </location>
</feature>
<dbReference type="EMBL" id="BJXR01000015">
    <property type="protein sequence ID" value="GEN06362.1"/>
    <property type="molecule type" value="Genomic_DNA"/>
</dbReference>
<dbReference type="SUPFAM" id="SSF81345">
    <property type="entry name" value="ABC transporter involved in vitamin B12 uptake, BtuC"/>
    <property type="match status" value="1"/>
</dbReference>
<dbReference type="Proteomes" id="UP000183760">
    <property type="component" value="Unassembled WGS sequence"/>
</dbReference>
<evidence type="ECO:0000256" key="4">
    <source>
        <dbReference type="ARBA" id="ARBA00022475"/>
    </source>
</evidence>